<dbReference type="AlphaFoldDB" id="A0A284QTD7"/>
<accession>A0A284QTD7</accession>
<proteinExistence type="predicted"/>
<evidence type="ECO:0000313" key="2">
    <source>
        <dbReference type="Proteomes" id="UP000219338"/>
    </source>
</evidence>
<gene>
    <name evidence="1" type="ORF">ARMOST_02971</name>
</gene>
<dbReference type="OrthoDB" id="10556413at2759"/>
<reference evidence="2" key="1">
    <citation type="journal article" date="2017" name="Nat. Ecol. Evol.">
        <title>Genome expansion and lineage-specific genetic innovations in the forest pathogenic fungi Armillaria.</title>
        <authorList>
            <person name="Sipos G."/>
            <person name="Prasanna A.N."/>
            <person name="Walter M.C."/>
            <person name="O'Connor E."/>
            <person name="Balint B."/>
            <person name="Krizsan K."/>
            <person name="Kiss B."/>
            <person name="Hess J."/>
            <person name="Varga T."/>
            <person name="Slot J."/>
            <person name="Riley R."/>
            <person name="Boka B."/>
            <person name="Rigling D."/>
            <person name="Barry K."/>
            <person name="Lee J."/>
            <person name="Mihaltcheva S."/>
            <person name="LaButti K."/>
            <person name="Lipzen A."/>
            <person name="Waldron R."/>
            <person name="Moloney N.M."/>
            <person name="Sperisen C."/>
            <person name="Kredics L."/>
            <person name="Vagvoelgyi C."/>
            <person name="Patrignani A."/>
            <person name="Fitzpatrick D."/>
            <person name="Nagy I."/>
            <person name="Doyle S."/>
            <person name="Anderson J.B."/>
            <person name="Grigoriev I.V."/>
            <person name="Gueldener U."/>
            <person name="Muensterkoetter M."/>
            <person name="Nagy L.G."/>
        </authorList>
    </citation>
    <scope>NUCLEOTIDE SEQUENCE [LARGE SCALE GENOMIC DNA]</scope>
    <source>
        <strain evidence="2">C18/9</strain>
    </source>
</reference>
<dbReference type="Proteomes" id="UP000219338">
    <property type="component" value="Unassembled WGS sequence"/>
</dbReference>
<evidence type="ECO:0000313" key="1">
    <source>
        <dbReference type="EMBL" id="SJK99663.1"/>
    </source>
</evidence>
<protein>
    <submittedName>
        <fullName evidence="1">Uncharacterized protein</fullName>
    </submittedName>
</protein>
<keyword evidence="2" id="KW-1185">Reference proteome</keyword>
<sequence>MDTQTRVDLDKAIEELQSTLREFKKINRLAQIYLFKPILKNPELIVGSQTLPLRSLYVSDTMEKRKEPAVGLRKLWKILSAMGDHANGMFGEDVSRSEYARGAGSGPSCDATQMAGRQPILSRVVHYISAVYRKESSSLT</sequence>
<name>A0A284QTD7_ARMOS</name>
<dbReference type="STRING" id="47428.A0A284QTD7"/>
<dbReference type="EMBL" id="FUEG01000002">
    <property type="protein sequence ID" value="SJK99663.1"/>
    <property type="molecule type" value="Genomic_DNA"/>
</dbReference>
<organism evidence="1 2">
    <name type="scientific">Armillaria ostoyae</name>
    <name type="common">Armillaria root rot fungus</name>
    <dbReference type="NCBI Taxonomy" id="47428"/>
    <lineage>
        <taxon>Eukaryota</taxon>
        <taxon>Fungi</taxon>
        <taxon>Dikarya</taxon>
        <taxon>Basidiomycota</taxon>
        <taxon>Agaricomycotina</taxon>
        <taxon>Agaricomycetes</taxon>
        <taxon>Agaricomycetidae</taxon>
        <taxon>Agaricales</taxon>
        <taxon>Marasmiineae</taxon>
        <taxon>Physalacriaceae</taxon>
        <taxon>Armillaria</taxon>
    </lineage>
</organism>